<gene>
    <name evidence="3" type="ORF">KIN20_032249</name>
</gene>
<dbReference type="Proteomes" id="UP001196413">
    <property type="component" value="Unassembled WGS sequence"/>
</dbReference>
<feature type="region of interest" description="Disordered" evidence="2">
    <location>
        <begin position="31"/>
        <end position="53"/>
    </location>
</feature>
<evidence type="ECO:0000313" key="3">
    <source>
        <dbReference type="EMBL" id="KAJ1370517.1"/>
    </source>
</evidence>
<evidence type="ECO:0000256" key="1">
    <source>
        <dbReference type="SAM" id="Coils"/>
    </source>
</evidence>
<feature type="region of interest" description="Disordered" evidence="2">
    <location>
        <begin position="202"/>
        <end position="229"/>
    </location>
</feature>
<name>A0AAD5R6T0_PARTN</name>
<dbReference type="EMBL" id="JAHQIW010006789">
    <property type="protein sequence ID" value="KAJ1370517.1"/>
    <property type="molecule type" value="Genomic_DNA"/>
</dbReference>
<evidence type="ECO:0000256" key="2">
    <source>
        <dbReference type="SAM" id="MobiDB-lite"/>
    </source>
</evidence>
<keyword evidence="1" id="KW-0175">Coiled coil</keyword>
<feature type="compositionally biased region" description="Basic and acidic residues" evidence="2">
    <location>
        <begin position="31"/>
        <end position="46"/>
    </location>
</feature>
<comment type="caution">
    <text evidence="3">The sequence shown here is derived from an EMBL/GenBank/DDBJ whole genome shotgun (WGS) entry which is preliminary data.</text>
</comment>
<evidence type="ECO:0000313" key="4">
    <source>
        <dbReference type="Proteomes" id="UP001196413"/>
    </source>
</evidence>
<feature type="region of interest" description="Disordered" evidence="2">
    <location>
        <begin position="134"/>
        <end position="154"/>
    </location>
</feature>
<protein>
    <submittedName>
        <fullName evidence="3">Uncharacterized protein</fullName>
    </submittedName>
</protein>
<feature type="coiled-coil region" evidence="1">
    <location>
        <begin position="283"/>
        <end position="310"/>
    </location>
</feature>
<organism evidence="3 4">
    <name type="scientific">Parelaphostrongylus tenuis</name>
    <name type="common">Meningeal worm</name>
    <dbReference type="NCBI Taxonomy" id="148309"/>
    <lineage>
        <taxon>Eukaryota</taxon>
        <taxon>Metazoa</taxon>
        <taxon>Ecdysozoa</taxon>
        <taxon>Nematoda</taxon>
        <taxon>Chromadorea</taxon>
        <taxon>Rhabditida</taxon>
        <taxon>Rhabditina</taxon>
        <taxon>Rhabditomorpha</taxon>
        <taxon>Strongyloidea</taxon>
        <taxon>Metastrongylidae</taxon>
        <taxon>Parelaphostrongylus</taxon>
    </lineage>
</organism>
<accession>A0AAD5R6T0</accession>
<sequence length="407" mass="46280">MESEPESIFVRHRRRRLLKRKERRMRRERIASRLHLQDSDETDSSRITRGNGSDILGSELNRICNEHKQELIAVRQTAAKTPSRSPQRSAKAAYLTTGTRTTTMGKKMKLMNRLQEDFDAELQRISSIVHRPDNASATEHYKQQIKSLESSLESQKKNYEKRLTELRERFKNSLQAHNNVFVPDNRTANFFSLLEKYRNTGPSPSEALEPLASRSPLSVEKHSQAGSHSFQRSLSNMVARCEKCDLTEMRLRELYHTVVGDHTLSESGIEDFSSSAGSQIDDKVVLKREVRKLKGRLEATKDKLTELRILLSAFPSRYRNSLCGSEGNGADLRRTSFQVGDARGVIEKLGSENVILEARLSEAQQLIKTLVDQYNTQLDETARVGAILRDVYLHPNVSTDVSQKAPS</sequence>
<proteinExistence type="predicted"/>
<keyword evidence="4" id="KW-1185">Reference proteome</keyword>
<dbReference type="AlphaFoldDB" id="A0AAD5R6T0"/>
<feature type="coiled-coil region" evidence="1">
    <location>
        <begin position="346"/>
        <end position="373"/>
    </location>
</feature>
<reference evidence="3" key="1">
    <citation type="submission" date="2021-06" db="EMBL/GenBank/DDBJ databases">
        <title>Parelaphostrongylus tenuis whole genome reference sequence.</title>
        <authorList>
            <person name="Garwood T.J."/>
            <person name="Larsen P.A."/>
            <person name="Fountain-Jones N.M."/>
            <person name="Garbe J.R."/>
            <person name="Macchietto M.G."/>
            <person name="Kania S.A."/>
            <person name="Gerhold R.W."/>
            <person name="Richards J.E."/>
            <person name="Wolf T.M."/>
        </authorList>
    </citation>
    <scope>NUCLEOTIDE SEQUENCE</scope>
    <source>
        <strain evidence="3">MNPRO001-30</strain>
        <tissue evidence="3">Meninges</tissue>
    </source>
</reference>